<dbReference type="GO" id="GO:0090729">
    <property type="term" value="F:toxin activity"/>
    <property type="evidence" value="ECO:0007669"/>
    <property type="project" value="UniProtKB-KW"/>
</dbReference>
<evidence type="ECO:0000256" key="2">
    <source>
        <dbReference type="ARBA" id="ARBA00022722"/>
    </source>
</evidence>
<dbReference type="InterPro" id="IPR022907">
    <property type="entry name" value="VapC_family"/>
</dbReference>
<dbReference type="CDD" id="cd18756">
    <property type="entry name" value="PIN_MtVapC15-VapC11-like"/>
    <property type="match status" value="1"/>
</dbReference>
<dbReference type="InterPro" id="IPR002716">
    <property type="entry name" value="PIN_dom"/>
</dbReference>
<keyword evidence="6" id="KW-0800">Toxin</keyword>
<evidence type="ECO:0000313" key="9">
    <source>
        <dbReference type="Proteomes" id="UP000620075"/>
    </source>
</evidence>
<sequence>MILADTSAWVEYDRATGSPADQRMSGLIETEGPIAVTEPVLMEVLAGARTDKLEADLRRLMLRFKLLRFDIAADFDGAVRIYRRCRGRGVTPRGIVDCMIASVAWRHGATLLANDADLTRVARVVGIELDPASG</sequence>
<proteinExistence type="inferred from homology"/>
<comment type="function">
    <text evidence="6">Toxic component of a toxin-antitoxin (TA) system. An RNase.</text>
</comment>
<dbReference type="GO" id="GO:0004540">
    <property type="term" value="F:RNA nuclease activity"/>
    <property type="evidence" value="ECO:0007669"/>
    <property type="project" value="InterPro"/>
</dbReference>
<evidence type="ECO:0000256" key="5">
    <source>
        <dbReference type="ARBA" id="ARBA00022842"/>
    </source>
</evidence>
<gene>
    <name evidence="6" type="primary">vapC</name>
    <name evidence="8" type="ORF">JF888_05190</name>
</gene>
<organism evidence="8 9">
    <name type="scientific">Candidatus Dormiibacter inghamiae</name>
    <dbReference type="NCBI Taxonomy" id="3127013"/>
    <lineage>
        <taxon>Bacteria</taxon>
        <taxon>Bacillati</taxon>
        <taxon>Candidatus Dormiibacterota</taxon>
        <taxon>Candidatus Dormibacteria</taxon>
        <taxon>Candidatus Dormibacterales</taxon>
        <taxon>Candidatus Dormibacteraceae</taxon>
        <taxon>Candidatus Dormiibacter</taxon>
    </lineage>
</organism>
<dbReference type="Pfam" id="PF01850">
    <property type="entry name" value="PIN"/>
    <property type="match status" value="1"/>
</dbReference>
<accession>A0A934NGS7</accession>
<dbReference type="AlphaFoldDB" id="A0A934NGS7"/>
<feature type="binding site" evidence="6">
    <location>
        <position position="97"/>
    </location>
    <ligand>
        <name>Mg(2+)</name>
        <dbReference type="ChEBI" id="CHEBI:18420"/>
    </ligand>
</feature>
<keyword evidence="4 6" id="KW-0378">Hydrolase</keyword>
<keyword evidence="1 6" id="KW-1277">Toxin-antitoxin system</keyword>
<keyword evidence="5 6" id="KW-0460">Magnesium</keyword>
<comment type="similarity">
    <text evidence="6">Belongs to the PINc/VapC protein family.</text>
</comment>
<dbReference type="InterPro" id="IPR029060">
    <property type="entry name" value="PIN-like_dom_sf"/>
</dbReference>
<comment type="caution">
    <text evidence="8">The sequence shown here is derived from an EMBL/GenBank/DDBJ whole genome shotgun (WGS) entry which is preliminary data.</text>
</comment>
<dbReference type="EMBL" id="JAEKNQ010000020">
    <property type="protein sequence ID" value="MBJ7602572.1"/>
    <property type="molecule type" value="Genomic_DNA"/>
</dbReference>
<evidence type="ECO:0000259" key="7">
    <source>
        <dbReference type="Pfam" id="PF01850"/>
    </source>
</evidence>
<dbReference type="PANTHER" id="PTHR42740">
    <property type="entry name" value="RIBONUCLEASE VAPC3"/>
    <property type="match status" value="1"/>
</dbReference>
<feature type="binding site" evidence="6">
    <location>
        <position position="5"/>
    </location>
    <ligand>
        <name>Mg(2+)</name>
        <dbReference type="ChEBI" id="CHEBI:18420"/>
    </ligand>
</feature>
<evidence type="ECO:0000256" key="3">
    <source>
        <dbReference type="ARBA" id="ARBA00022723"/>
    </source>
</evidence>
<feature type="domain" description="PIN" evidence="7">
    <location>
        <begin position="2"/>
        <end position="123"/>
    </location>
</feature>
<evidence type="ECO:0000256" key="4">
    <source>
        <dbReference type="ARBA" id="ARBA00022801"/>
    </source>
</evidence>
<protein>
    <recommendedName>
        <fullName evidence="6">Ribonuclease VapC</fullName>
        <shortName evidence="6">RNase VapC</shortName>
        <ecNumber evidence="6">3.1.-.-</ecNumber>
    </recommendedName>
    <alternativeName>
        <fullName evidence="6">Toxin VapC</fullName>
    </alternativeName>
</protein>
<name>A0A934NGS7_9BACT</name>
<dbReference type="PANTHER" id="PTHR42740:SF1">
    <property type="entry name" value="RIBONUCLEASE VAPC3"/>
    <property type="match status" value="1"/>
</dbReference>
<keyword evidence="3 6" id="KW-0479">Metal-binding</keyword>
<evidence type="ECO:0000313" key="8">
    <source>
        <dbReference type="EMBL" id="MBJ7602572.1"/>
    </source>
</evidence>
<comment type="cofactor">
    <cofactor evidence="6">
        <name>Mg(2+)</name>
        <dbReference type="ChEBI" id="CHEBI:18420"/>
    </cofactor>
</comment>
<dbReference type="EC" id="3.1.-.-" evidence="6"/>
<evidence type="ECO:0000256" key="1">
    <source>
        <dbReference type="ARBA" id="ARBA00022649"/>
    </source>
</evidence>
<dbReference type="Proteomes" id="UP000620075">
    <property type="component" value="Unassembled WGS sequence"/>
</dbReference>
<dbReference type="InterPro" id="IPR051749">
    <property type="entry name" value="PINc/VapC_TA_RNase"/>
</dbReference>
<dbReference type="HAMAP" id="MF_00265">
    <property type="entry name" value="VapC_Nob1"/>
    <property type="match status" value="1"/>
</dbReference>
<dbReference type="RefSeq" id="WP_338177171.1">
    <property type="nucleotide sequence ID" value="NZ_JAEKNQ010000020.1"/>
</dbReference>
<reference evidence="8 9" key="1">
    <citation type="submission" date="2020-10" db="EMBL/GenBank/DDBJ databases">
        <title>Ca. Dormibacterota MAGs.</title>
        <authorList>
            <person name="Montgomery K."/>
        </authorList>
    </citation>
    <scope>NUCLEOTIDE SEQUENCE [LARGE SCALE GENOMIC DNA]</scope>
    <source>
        <strain evidence="8">SC8811_S16_3</strain>
    </source>
</reference>
<dbReference type="GO" id="GO:0016787">
    <property type="term" value="F:hydrolase activity"/>
    <property type="evidence" value="ECO:0007669"/>
    <property type="project" value="UniProtKB-KW"/>
</dbReference>
<keyword evidence="2 6" id="KW-0540">Nuclease</keyword>
<dbReference type="SUPFAM" id="SSF88723">
    <property type="entry name" value="PIN domain-like"/>
    <property type="match status" value="1"/>
</dbReference>
<dbReference type="Gene3D" id="3.40.50.1010">
    <property type="entry name" value="5'-nuclease"/>
    <property type="match status" value="1"/>
</dbReference>
<dbReference type="GO" id="GO:0000287">
    <property type="term" value="F:magnesium ion binding"/>
    <property type="evidence" value="ECO:0007669"/>
    <property type="project" value="UniProtKB-UniRule"/>
</dbReference>
<evidence type="ECO:0000256" key="6">
    <source>
        <dbReference type="HAMAP-Rule" id="MF_00265"/>
    </source>
</evidence>